<accession>A0A2A3YJC5</accession>
<organism evidence="10 11">
    <name type="scientific">Brachybacterium alimentarium</name>
    <dbReference type="NCBI Taxonomy" id="47845"/>
    <lineage>
        <taxon>Bacteria</taxon>
        <taxon>Bacillati</taxon>
        <taxon>Actinomycetota</taxon>
        <taxon>Actinomycetes</taxon>
        <taxon>Micrococcales</taxon>
        <taxon>Dermabacteraceae</taxon>
        <taxon>Brachybacterium</taxon>
    </lineage>
</organism>
<comment type="caution">
    <text evidence="10">The sequence shown here is derived from an EMBL/GenBank/DDBJ whole genome shotgun (WGS) entry which is preliminary data.</text>
</comment>
<gene>
    <name evidence="10" type="ORF">CIK66_09080</name>
</gene>
<evidence type="ECO:0000256" key="6">
    <source>
        <dbReference type="ARBA" id="ARBA00022989"/>
    </source>
</evidence>
<name>A0A2A3YJC5_9MICO</name>
<feature type="transmembrane region" description="Helical" evidence="8">
    <location>
        <begin position="37"/>
        <end position="59"/>
    </location>
</feature>
<dbReference type="CDD" id="cd06261">
    <property type="entry name" value="TM_PBP2"/>
    <property type="match status" value="1"/>
</dbReference>
<protein>
    <submittedName>
        <fullName evidence="10">Amino acid ABC transporter permease</fullName>
    </submittedName>
</protein>
<keyword evidence="6 8" id="KW-1133">Transmembrane helix</keyword>
<comment type="similarity">
    <text evidence="8">Belongs to the binding-protein-dependent transport system permease family.</text>
</comment>
<evidence type="ECO:0000256" key="4">
    <source>
        <dbReference type="ARBA" id="ARBA00022692"/>
    </source>
</evidence>
<comment type="subcellular location">
    <subcellularLocation>
        <location evidence="1 8">Cell membrane</location>
        <topology evidence="1 8">Multi-pass membrane protein</topology>
    </subcellularLocation>
</comment>
<evidence type="ECO:0000256" key="1">
    <source>
        <dbReference type="ARBA" id="ARBA00004651"/>
    </source>
</evidence>
<reference evidence="10 11" key="1">
    <citation type="journal article" date="2017" name="Elife">
        <title>Extensive horizontal gene transfer in cheese-associated bacteria.</title>
        <authorList>
            <person name="Bonham K.S."/>
            <person name="Wolfe B.E."/>
            <person name="Dutton R.J."/>
        </authorList>
    </citation>
    <scope>NUCLEOTIDE SEQUENCE [LARGE SCALE GENOMIC DNA]</scope>
    <source>
        <strain evidence="10 11">341_9</strain>
    </source>
</reference>
<feature type="transmembrane region" description="Helical" evidence="8">
    <location>
        <begin position="253"/>
        <end position="275"/>
    </location>
</feature>
<dbReference type="InterPro" id="IPR010065">
    <property type="entry name" value="AA_ABC_transptr_permease_3TM"/>
</dbReference>
<keyword evidence="2 8" id="KW-0813">Transport</keyword>
<feature type="domain" description="ABC transmembrane type-1" evidence="9">
    <location>
        <begin position="86"/>
        <end position="274"/>
    </location>
</feature>
<dbReference type="PANTHER" id="PTHR30614">
    <property type="entry name" value="MEMBRANE COMPONENT OF AMINO ACID ABC TRANSPORTER"/>
    <property type="match status" value="1"/>
</dbReference>
<dbReference type="GO" id="GO:0006865">
    <property type="term" value="P:amino acid transport"/>
    <property type="evidence" value="ECO:0007669"/>
    <property type="project" value="UniProtKB-KW"/>
</dbReference>
<dbReference type="EMBL" id="NRGR01000015">
    <property type="protein sequence ID" value="PCC39403.1"/>
    <property type="molecule type" value="Genomic_DNA"/>
</dbReference>
<feature type="transmembrane region" description="Helical" evidence="8">
    <location>
        <begin position="199"/>
        <end position="224"/>
    </location>
</feature>
<proteinExistence type="inferred from homology"/>
<evidence type="ECO:0000256" key="2">
    <source>
        <dbReference type="ARBA" id="ARBA00022448"/>
    </source>
</evidence>
<dbReference type="PROSITE" id="PS50928">
    <property type="entry name" value="ABC_TM1"/>
    <property type="match status" value="1"/>
</dbReference>
<dbReference type="AlphaFoldDB" id="A0A2A3YJC5"/>
<evidence type="ECO:0000256" key="8">
    <source>
        <dbReference type="RuleBase" id="RU363032"/>
    </source>
</evidence>
<evidence type="ECO:0000313" key="10">
    <source>
        <dbReference type="EMBL" id="PCC39403.1"/>
    </source>
</evidence>
<dbReference type="InterPro" id="IPR035906">
    <property type="entry name" value="MetI-like_sf"/>
</dbReference>
<evidence type="ECO:0000313" key="11">
    <source>
        <dbReference type="Proteomes" id="UP000218598"/>
    </source>
</evidence>
<dbReference type="PANTHER" id="PTHR30614:SF0">
    <property type="entry name" value="L-CYSTINE TRANSPORT SYSTEM PERMEASE PROTEIN TCYL"/>
    <property type="match status" value="1"/>
</dbReference>
<dbReference type="OrthoDB" id="4543034at2"/>
<dbReference type="Pfam" id="PF00528">
    <property type="entry name" value="BPD_transp_1"/>
    <property type="match status" value="1"/>
</dbReference>
<dbReference type="InterPro" id="IPR000515">
    <property type="entry name" value="MetI-like"/>
</dbReference>
<keyword evidence="4 8" id="KW-0812">Transmembrane</keyword>
<dbReference type="Gene3D" id="1.10.3720.10">
    <property type="entry name" value="MetI-like"/>
    <property type="match status" value="1"/>
</dbReference>
<keyword evidence="11" id="KW-1185">Reference proteome</keyword>
<dbReference type="SUPFAM" id="SSF161098">
    <property type="entry name" value="MetI-like"/>
    <property type="match status" value="1"/>
</dbReference>
<feature type="transmembrane region" description="Helical" evidence="8">
    <location>
        <begin position="79"/>
        <end position="107"/>
    </location>
</feature>
<evidence type="ECO:0000256" key="3">
    <source>
        <dbReference type="ARBA" id="ARBA00022475"/>
    </source>
</evidence>
<feature type="transmembrane region" description="Helical" evidence="8">
    <location>
        <begin position="155"/>
        <end position="178"/>
    </location>
</feature>
<dbReference type="RefSeq" id="WP_096197065.1">
    <property type="nucleotide sequence ID" value="NZ_NRGR01000015.1"/>
</dbReference>
<sequence>MSAATAKAPSRATPRATSRGATQVLFDAPGPKGRRRILLQSVLSAVAILGVLAAGLWTFAENGELDPDKWVVYLRADYLAFLGHGLLGTLKVTAVAAVVAFPAGLLLALARMSRLSALSRASTVWIEFFRGIPMLLVVYAFLLALPAYGVTFPRFWMLVIPMILVSAASTAEVFRAGIKAVDVGQHEAAAAIGLGRRHALVHVILPQAVRLVLPSLILALVTLLKDSTLGYVVSYNELQFQGKTMVSITRYLVQTYLVVSLIYIVINFLLTRVALALDARMKARASAG</sequence>
<evidence type="ECO:0000256" key="5">
    <source>
        <dbReference type="ARBA" id="ARBA00022970"/>
    </source>
</evidence>
<dbReference type="GO" id="GO:0022857">
    <property type="term" value="F:transmembrane transporter activity"/>
    <property type="evidence" value="ECO:0007669"/>
    <property type="project" value="InterPro"/>
</dbReference>
<dbReference type="InterPro" id="IPR043429">
    <property type="entry name" value="ArtM/GltK/GlnP/TcyL/YhdX-like"/>
</dbReference>
<keyword evidence="3" id="KW-1003">Cell membrane</keyword>
<evidence type="ECO:0000256" key="7">
    <source>
        <dbReference type="ARBA" id="ARBA00023136"/>
    </source>
</evidence>
<keyword evidence="5" id="KW-0029">Amino-acid transport</keyword>
<dbReference type="NCBIfam" id="TIGR01726">
    <property type="entry name" value="HEQRo_perm_3TM"/>
    <property type="match status" value="1"/>
</dbReference>
<dbReference type="Proteomes" id="UP000218598">
    <property type="component" value="Unassembled WGS sequence"/>
</dbReference>
<evidence type="ECO:0000259" key="9">
    <source>
        <dbReference type="PROSITE" id="PS50928"/>
    </source>
</evidence>
<keyword evidence="7 8" id="KW-0472">Membrane</keyword>
<feature type="transmembrane region" description="Helical" evidence="8">
    <location>
        <begin position="128"/>
        <end position="149"/>
    </location>
</feature>
<dbReference type="GO" id="GO:0043190">
    <property type="term" value="C:ATP-binding cassette (ABC) transporter complex"/>
    <property type="evidence" value="ECO:0007669"/>
    <property type="project" value="InterPro"/>
</dbReference>